<feature type="binding site" evidence="12">
    <location>
        <position position="135"/>
    </location>
    <ligand>
        <name>Fe cation</name>
        <dbReference type="ChEBI" id="CHEBI:24875"/>
        <label>1</label>
    </ligand>
</feature>
<evidence type="ECO:0000256" key="4">
    <source>
        <dbReference type="ARBA" id="ARBA00022528"/>
    </source>
</evidence>
<dbReference type="EMBL" id="BMAR01000001">
    <property type="protein sequence ID" value="GFR40570.1"/>
    <property type="molecule type" value="Genomic_DNA"/>
</dbReference>
<comment type="catalytic activity">
    <reaction evidence="11 13">
        <text>4 Fe(2+) + O2 + 4 H(+) = 4 Fe(3+) + 2 H2O</text>
        <dbReference type="Rhea" id="RHEA:11148"/>
        <dbReference type="ChEBI" id="CHEBI:15377"/>
        <dbReference type="ChEBI" id="CHEBI:15378"/>
        <dbReference type="ChEBI" id="CHEBI:15379"/>
        <dbReference type="ChEBI" id="CHEBI:29033"/>
        <dbReference type="ChEBI" id="CHEBI:29034"/>
        <dbReference type="EC" id="1.16.3.1"/>
    </reaction>
</comment>
<dbReference type="Gene3D" id="1.20.1260.10">
    <property type="match status" value="1"/>
</dbReference>
<evidence type="ECO:0000313" key="16">
    <source>
        <dbReference type="Proteomes" id="UP001054857"/>
    </source>
</evidence>
<dbReference type="GO" id="GO:0009507">
    <property type="term" value="C:chloroplast"/>
    <property type="evidence" value="ECO:0007669"/>
    <property type="project" value="UniProtKB-SubCell"/>
</dbReference>
<evidence type="ECO:0000256" key="7">
    <source>
        <dbReference type="ARBA" id="ARBA00023002"/>
    </source>
</evidence>
<dbReference type="InterPro" id="IPR009078">
    <property type="entry name" value="Ferritin-like_SF"/>
</dbReference>
<keyword evidence="3 13" id="KW-0409">Iron storage</keyword>
<organism evidence="15 16">
    <name type="scientific">Astrephomene gubernaculifera</name>
    <dbReference type="NCBI Taxonomy" id="47775"/>
    <lineage>
        <taxon>Eukaryota</taxon>
        <taxon>Viridiplantae</taxon>
        <taxon>Chlorophyta</taxon>
        <taxon>core chlorophytes</taxon>
        <taxon>Chlorophyceae</taxon>
        <taxon>CS clade</taxon>
        <taxon>Chlamydomonadales</taxon>
        <taxon>Astrephomenaceae</taxon>
        <taxon>Astrephomene</taxon>
    </lineage>
</organism>
<keyword evidence="4" id="KW-0150">Chloroplast</keyword>
<dbReference type="GO" id="GO:0006826">
    <property type="term" value="P:iron ion transport"/>
    <property type="evidence" value="ECO:0007669"/>
    <property type="project" value="InterPro"/>
</dbReference>
<feature type="binding site" evidence="12">
    <location>
        <position position="181"/>
    </location>
    <ligand>
        <name>Fe cation</name>
        <dbReference type="ChEBI" id="CHEBI:24875"/>
        <label>1</label>
    </ligand>
</feature>
<feature type="binding site" evidence="12">
    <location>
        <position position="97"/>
    </location>
    <ligand>
        <name>Fe cation</name>
        <dbReference type="ChEBI" id="CHEBI:24875"/>
        <label>1</label>
    </ligand>
</feature>
<reference evidence="15 16" key="1">
    <citation type="journal article" date="2021" name="Sci. Rep.">
        <title>Genome sequencing of the multicellular alga Astrephomene provides insights into convergent evolution of germ-soma differentiation.</title>
        <authorList>
            <person name="Yamashita S."/>
            <person name="Yamamoto K."/>
            <person name="Matsuzaki R."/>
            <person name="Suzuki S."/>
            <person name="Yamaguchi H."/>
            <person name="Hirooka S."/>
            <person name="Minakuchi Y."/>
            <person name="Miyagishima S."/>
            <person name="Kawachi M."/>
            <person name="Toyoda A."/>
            <person name="Nozaki H."/>
        </authorList>
    </citation>
    <scope>NUCLEOTIDE SEQUENCE [LARGE SCALE GENOMIC DNA]</scope>
    <source>
        <strain evidence="15 16">NIES-4017</strain>
    </source>
</reference>
<evidence type="ECO:0000256" key="9">
    <source>
        <dbReference type="ARBA" id="ARBA00025111"/>
    </source>
</evidence>
<keyword evidence="7 13" id="KW-0560">Oxidoreductase</keyword>
<sequence length="305" mass="32937">MPNMTSIAIRAPGASVVASKASRSRSAVTRVHVARRNVSSRAASLDNLTGVVFQPLNEQAKAELAIVDGTNTAIASLARVDFHPACEAAINEQINIEYTVSYVYHALWAYFDRDNVALPGLAAFFKAGSDEEREHAELLMEYQNRRGGRVVLGTLSVPELDIASNEKGDALYAMELALSLEKLNFSKLRALQAVADAHGDASMADFVEGALLEEQVSAVKKVSEYVSQLRRVGRGLGVYQFDKELGAQVAAAAACVNQTGCESQHAVVRRYEVCTDGKVIYICCIAVSGVHGVVWQRCSELPQCS</sequence>
<accession>A0AAD3DF03</accession>
<dbReference type="EC" id="1.16.3.1" evidence="13"/>
<dbReference type="GO" id="GO:0004322">
    <property type="term" value="F:ferroxidase activity"/>
    <property type="evidence" value="ECO:0007669"/>
    <property type="project" value="UniProtKB-EC"/>
</dbReference>
<dbReference type="PANTHER" id="PTHR11431:SF75">
    <property type="entry name" value="FERRITIN"/>
    <property type="match status" value="1"/>
</dbReference>
<comment type="subunit">
    <text evidence="10">Oligomer of 24 subunits. There are two types of subunits: L (light) chain and H (heavy) chain. The major chain can be light or heavy, depending on the species and tissue type. The functional molecule forms a roughly spherical shell with a diameter of 12 nm and contains a central cavity into which the insoluble mineral iron core is deposited.</text>
</comment>
<dbReference type="CDD" id="cd01056">
    <property type="entry name" value="Euk_Ferritin"/>
    <property type="match status" value="1"/>
</dbReference>
<comment type="similarity">
    <text evidence="2 13">Belongs to the ferritin family.</text>
</comment>
<evidence type="ECO:0000256" key="5">
    <source>
        <dbReference type="ARBA" id="ARBA00022640"/>
    </source>
</evidence>
<dbReference type="GO" id="GO:0006950">
    <property type="term" value="P:response to stress"/>
    <property type="evidence" value="ECO:0007669"/>
    <property type="project" value="UniProtKB-ARBA"/>
</dbReference>
<dbReference type="InterPro" id="IPR009040">
    <property type="entry name" value="Ferritin-like_diiron"/>
</dbReference>
<dbReference type="AlphaFoldDB" id="A0AAD3DF03"/>
<dbReference type="GO" id="GO:0006879">
    <property type="term" value="P:intracellular iron ion homeostasis"/>
    <property type="evidence" value="ECO:0007669"/>
    <property type="project" value="UniProtKB-KW"/>
</dbReference>
<evidence type="ECO:0000256" key="12">
    <source>
        <dbReference type="PIRSR" id="PIRSR601519-1"/>
    </source>
</evidence>
<dbReference type="InterPro" id="IPR008331">
    <property type="entry name" value="Ferritin_DPS_dom"/>
</dbReference>
<evidence type="ECO:0000256" key="13">
    <source>
        <dbReference type="RuleBase" id="RU361145"/>
    </source>
</evidence>
<evidence type="ECO:0000256" key="3">
    <source>
        <dbReference type="ARBA" id="ARBA00022434"/>
    </source>
</evidence>
<comment type="caution">
    <text evidence="15">The sequence shown here is derived from an EMBL/GenBank/DDBJ whole genome shotgun (WGS) entry which is preliminary data.</text>
</comment>
<gene>
    <name evidence="15" type="ORF">Agub_g1148</name>
</gene>
<name>A0AAD3DF03_9CHLO</name>
<dbReference type="PANTHER" id="PTHR11431">
    <property type="entry name" value="FERRITIN"/>
    <property type="match status" value="1"/>
</dbReference>
<evidence type="ECO:0000256" key="2">
    <source>
        <dbReference type="ARBA" id="ARBA00007513"/>
    </source>
</evidence>
<keyword evidence="16" id="KW-1185">Reference proteome</keyword>
<evidence type="ECO:0000256" key="8">
    <source>
        <dbReference type="ARBA" id="ARBA00023004"/>
    </source>
</evidence>
<dbReference type="GO" id="GO:0008198">
    <property type="term" value="F:ferrous iron binding"/>
    <property type="evidence" value="ECO:0007669"/>
    <property type="project" value="TreeGrafter"/>
</dbReference>
<dbReference type="InterPro" id="IPR012347">
    <property type="entry name" value="Ferritin-like"/>
</dbReference>
<evidence type="ECO:0000256" key="1">
    <source>
        <dbReference type="ARBA" id="ARBA00004229"/>
    </source>
</evidence>
<evidence type="ECO:0000256" key="6">
    <source>
        <dbReference type="ARBA" id="ARBA00022723"/>
    </source>
</evidence>
<proteinExistence type="inferred from homology"/>
<dbReference type="PROSITE" id="PS50905">
    <property type="entry name" value="FERRITIN_LIKE"/>
    <property type="match status" value="1"/>
</dbReference>
<feature type="domain" description="Ferritin-like diiron" evidence="14">
    <location>
        <begin position="80"/>
        <end position="233"/>
    </location>
</feature>
<dbReference type="Pfam" id="PF00210">
    <property type="entry name" value="Ferritin"/>
    <property type="match status" value="1"/>
</dbReference>
<dbReference type="GO" id="GO:0008199">
    <property type="term" value="F:ferric iron binding"/>
    <property type="evidence" value="ECO:0007669"/>
    <property type="project" value="InterPro"/>
</dbReference>
<comment type="function">
    <text evidence="9">Stores iron in a soluble, non-toxic, readily available form. Important for iron homeostasis. Has ferroxidase activity. Iron is taken up in the ferrous form and deposited as ferric hydroxides after oxidation.</text>
</comment>
<comment type="function">
    <text evidence="13">Stores iron in a soluble, non-toxic, readily available form. Important for iron homeostasis. Iron is taken up in the ferrous form and deposited as ferric hydroxides after oxidation.</text>
</comment>
<keyword evidence="5" id="KW-0934">Plastid</keyword>
<dbReference type="FunFam" id="1.20.1260.10:FF:000006">
    <property type="entry name" value="Ferritin"/>
    <property type="match status" value="1"/>
</dbReference>
<dbReference type="SUPFAM" id="SSF47240">
    <property type="entry name" value="Ferritin-like"/>
    <property type="match status" value="1"/>
</dbReference>
<dbReference type="InterPro" id="IPR001519">
    <property type="entry name" value="Ferritin"/>
</dbReference>
<evidence type="ECO:0000313" key="15">
    <source>
        <dbReference type="EMBL" id="GFR40570.1"/>
    </source>
</evidence>
<feature type="binding site" evidence="12">
    <location>
        <position position="215"/>
    </location>
    <ligand>
        <name>Fe cation</name>
        <dbReference type="ChEBI" id="CHEBI:24875"/>
        <label>1</label>
    </ligand>
</feature>
<evidence type="ECO:0000259" key="14">
    <source>
        <dbReference type="PROSITE" id="PS50905"/>
    </source>
</evidence>
<comment type="subcellular location">
    <subcellularLocation>
        <location evidence="1">Plastid</location>
        <location evidence="1">Chloroplast</location>
    </subcellularLocation>
</comment>
<evidence type="ECO:0000256" key="11">
    <source>
        <dbReference type="ARBA" id="ARBA00047990"/>
    </source>
</evidence>
<keyword evidence="8 12" id="KW-0408">Iron</keyword>
<feature type="binding site" evidence="12">
    <location>
        <position position="132"/>
    </location>
    <ligand>
        <name>Fe cation</name>
        <dbReference type="ChEBI" id="CHEBI:24875"/>
        <label>1</label>
    </ligand>
</feature>
<keyword evidence="6 12" id="KW-0479">Metal-binding</keyword>
<evidence type="ECO:0000256" key="10">
    <source>
        <dbReference type="ARBA" id="ARBA00026060"/>
    </source>
</evidence>
<protein>
    <recommendedName>
        <fullName evidence="13">Ferritin</fullName>
        <ecNumber evidence="13">1.16.3.1</ecNumber>
    </recommendedName>
</protein>
<dbReference type="Proteomes" id="UP001054857">
    <property type="component" value="Unassembled WGS sequence"/>
</dbReference>